<evidence type="ECO:0000256" key="1">
    <source>
        <dbReference type="ARBA" id="ARBA00022723"/>
    </source>
</evidence>
<dbReference type="SUPFAM" id="SSF49503">
    <property type="entry name" value="Cupredoxins"/>
    <property type="match status" value="1"/>
</dbReference>
<keyword evidence="1" id="KW-0479">Metal-binding</keyword>
<organism evidence="4 5">
    <name type="scientific">Streptomyces boluensis</name>
    <dbReference type="NCBI Taxonomy" id="1775135"/>
    <lineage>
        <taxon>Bacteria</taxon>
        <taxon>Bacillati</taxon>
        <taxon>Actinomycetota</taxon>
        <taxon>Actinomycetes</taxon>
        <taxon>Kitasatosporales</taxon>
        <taxon>Streptomycetaceae</taxon>
        <taxon>Streptomyces</taxon>
    </lineage>
</organism>
<reference evidence="4" key="1">
    <citation type="submission" date="2020-01" db="EMBL/GenBank/DDBJ databases">
        <title>Whole-genome analyses of novel actinobacteria.</title>
        <authorList>
            <person name="Sahin N."/>
        </authorList>
    </citation>
    <scope>NUCLEOTIDE SEQUENCE</scope>
    <source>
        <strain evidence="4">YC537</strain>
    </source>
</reference>
<proteinExistence type="predicted"/>
<dbReference type="GO" id="GO:0046872">
    <property type="term" value="F:metal ion binding"/>
    <property type="evidence" value="ECO:0007669"/>
    <property type="project" value="UniProtKB-KW"/>
</dbReference>
<dbReference type="Gene3D" id="2.60.40.420">
    <property type="entry name" value="Cupredoxins - blue copper proteins"/>
    <property type="match status" value="1"/>
</dbReference>
<dbReference type="InterPro" id="IPR028096">
    <property type="entry name" value="EfeO_Cupredoxin"/>
</dbReference>
<protein>
    <submittedName>
        <fullName evidence="4">Copper-binding protein</fullName>
    </submittedName>
</protein>
<feature type="region of interest" description="Disordered" evidence="2">
    <location>
        <begin position="133"/>
        <end position="155"/>
    </location>
</feature>
<dbReference type="Pfam" id="PF13473">
    <property type="entry name" value="Cupredoxin_1"/>
    <property type="match status" value="1"/>
</dbReference>
<dbReference type="InterPro" id="IPR008972">
    <property type="entry name" value="Cupredoxin"/>
</dbReference>
<accession>A0A964UKX7</accession>
<evidence type="ECO:0000256" key="2">
    <source>
        <dbReference type="SAM" id="MobiDB-lite"/>
    </source>
</evidence>
<gene>
    <name evidence="4" type="ORF">GUY60_03100</name>
</gene>
<dbReference type="PROSITE" id="PS00079">
    <property type="entry name" value="MULTICOPPER_OXIDASE1"/>
    <property type="match status" value="1"/>
</dbReference>
<name>A0A964UKX7_9ACTN</name>
<dbReference type="EMBL" id="JAAAHS010000011">
    <property type="protein sequence ID" value="NBE50431.1"/>
    <property type="molecule type" value="Genomic_DNA"/>
</dbReference>
<keyword evidence="5" id="KW-1185">Reference proteome</keyword>
<evidence type="ECO:0000313" key="4">
    <source>
        <dbReference type="EMBL" id="NBE50431.1"/>
    </source>
</evidence>
<dbReference type="RefSeq" id="WP_161693463.1">
    <property type="nucleotide sequence ID" value="NZ_JAAAHS010000011.1"/>
</dbReference>
<dbReference type="PROSITE" id="PS51257">
    <property type="entry name" value="PROKAR_LIPOPROTEIN"/>
    <property type="match status" value="1"/>
</dbReference>
<evidence type="ECO:0000259" key="3">
    <source>
        <dbReference type="Pfam" id="PF13473"/>
    </source>
</evidence>
<feature type="compositionally biased region" description="Polar residues" evidence="2">
    <location>
        <begin position="143"/>
        <end position="155"/>
    </location>
</feature>
<dbReference type="AlphaFoldDB" id="A0A964UKX7"/>
<feature type="domain" description="EfeO-type cupredoxin-like" evidence="3">
    <location>
        <begin position="54"/>
        <end position="130"/>
    </location>
</feature>
<dbReference type="InterPro" id="IPR033138">
    <property type="entry name" value="Cu_oxidase_CS"/>
</dbReference>
<comment type="caution">
    <text evidence="4">The sequence shown here is derived from an EMBL/GenBank/DDBJ whole genome shotgun (WGS) entry which is preliminary data.</text>
</comment>
<evidence type="ECO:0000313" key="5">
    <source>
        <dbReference type="Proteomes" id="UP000598297"/>
    </source>
</evidence>
<dbReference type="Proteomes" id="UP000598297">
    <property type="component" value="Unassembled WGS sequence"/>
</dbReference>
<sequence>MTIPRIRHRVLLGVAGGGLAVLLAACGGGGNGGSSDTSTGNGTSNGSGTKVTAELSDFHIKLSTEKFKPGTYTFTAKNTGSHDHALEIEGSGAENRSKTLEPGQSTTLTVTLKSGSYEVYCPVDGHKDRGMKTDITVGGSPAPSGNTDTSPGNGY</sequence>
<dbReference type="OrthoDB" id="345021at2"/>